<keyword evidence="3" id="KW-1185">Reference proteome</keyword>
<dbReference type="OrthoDB" id="199072at2157"/>
<evidence type="ECO:0000313" key="3">
    <source>
        <dbReference type="Proteomes" id="UP000053621"/>
    </source>
</evidence>
<evidence type="ECO:0000256" key="1">
    <source>
        <dbReference type="SAM" id="MobiDB-lite"/>
    </source>
</evidence>
<gene>
    <name evidence="2" type="ORF">AUR65_014935</name>
</gene>
<sequence length="242" mass="25365">MKRRTFLQLTGLGAAGGLAGCLGSNSPPPRKSSVVSDFEVSDGSLVVDLADQTWVMSRYEAADQSSLSGFSPQSLAALSPVGVASAAKSGGGGGGGRGATGRGTGGYASAPRTVHGHAWYHGGDYADDWYENNANQVSRFPVGVAALGIAYLGSTTAMRDDAPEAGPVPWDREIQDPSGTAEYDLSDGSQLGRDGWYRVGAHIVGDDVNHDFRWECYDLEVTDGIGDAGYSIEEEWKVSPRI</sequence>
<protein>
    <submittedName>
        <fullName evidence="2">Uncharacterized protein</fullName>
    </submittedName>
</protein>
<accession>A0A2P4NLG6</accession>
<evidence type="ECO:0000313" key="2">
    <source>
        <dbReference type="EMBL" id="POG53983.1"/>
    </source>
</evidence>
<dbReference type="RefSeq" id="WP_058567623.1">
    <property type="nucleotide sequence ID" value="NZ_LOPW02000018.1"/>
</dbReference>
<dbReference type="EMBL" id="LOPW02000018">
    <property type="protein sequence ID" value="POG53983.1"/>
    <property type="molecule type" value="Genomic_DNA"/>
</dbReference>
<feature type="compositionally biased region" description="Gly residues" evidence="1">
    <location>
        <begin position="89"/>
        <end position="106"/>
    </location>
</feature>
<dbReference type="PROSITE" id="PS51257">
    <property type="entry name" value="PROKAR_LIPOPROTEIN"/>
    <property type="match status" value="1"/>
</dbReference>
<organism evidence="2 3">
    <name type="scientific">Haloferax marisrubri</name>
    <dbReference type="NCBI Taxonomy" id="1544719"/>
    <lineage>
        <taxon>Archaea</taxon>
        <taxon>Methanobacteriati</taxon>
        <taxon>Methanobacteriota</taxon>
        <taxon>Stenosarchaea group</taxon>
        <taxon>Halobacteria</taxon>
        <taxon>Halobacteriales</taxon>
        <taxon>Haloferacaceae</taxon>
        <taxon>Haloferax</taxon>
    </lineage>
</organism>
<feature type="region of interest" description="Disordered" evidence="1">
    <location>
        <begin position="165"/>
        <end position="186"/>
    </location>
</feature>
<comment type="caution">
    <text evidence="2">The sequence shown here is derived from an EMBL/GenBank/DDBJ whole genome shotgun (WGS) entry which is preliminary data.</text>
</comment>
<dbReference type="Proteomes" id="UP000053621">
    <property type="component" value="Unassembled WGS sequence"/>
</dbReference>
<dbReference type="AlphaFoldDB" id="A0A2P4NLG6"/>
<name>A0A2P4NLG6_9EURY</name>
<proteinExistence type="predicted"/>
<reference evidence="2" key="1">
    <citation type="submission" date="2017-08" db="EMBL/GenBank/DDBJ databases">
        <title>Haloferax marisrubri sp. nov., isolated from the Discovery deep brine-seawater interface in the Red Sea.</title>
        <authorList>
            <person name="Zhang G."/>
            <person name="Stingl U."/>
        </authorList>
    </citation>
    <scope>NUCLEOTIDE SEQUENCE [LARGE SCALE GENOMIC DNA]</scope>
    <source>
        <strain evidence="2">SB3</strain>
    </source>
</reference>
<feature type="region of interest" description="Disordered" evidence="1">
    <location>
        <begin position="86"/>
        <end position="107"/>
    </location>
</feature>